<dbReference type="PANTHER" id="PTHR43520">
    <property type="entry name" value="ATP7, ISOFORM B"/>
    <property type="match status" value="1"/>
</dbReference>
<dbReference type="GO" id="GO:0043682">
    <property type="term" value="F:P-type divalent copper transporter activity"/>
    <property type="evidence" value="ECO:0007669"/>
    <property type="project" value="TreeGrafter"/>
</dbReference>
<evidence type="ECO:0000256" key="6">
    <source>
        <dbReference type="ARBA" id="ARBA00022840"/>
    </source>
</evidence>
<evidence type="ECO:0000256" key="3">
    <source>
        <dbReference type="ARBA" id="ARBA00022692"/>
    </source>
</evidence>
<comment type="similarity">
    <text evidence="2 10">Belongs to the cation transport ATPase (P-type) (TC 3.A.3) family. Type IB subfamily.</text>
</comment>
<evidence type="ECO:0000256" key="1">
    <source>
        <dbReference type="ARBA" id="ARBA00004127"/>
    </source>
</evidence>
<dbReference type="InterPro" id="IPR059000">
    <property type="entry name" value="ATPase_P-type_domA"/>
</dbReference>
<gene>
    <name evidence="12" type="ORF">SPM_005975</name>
</gene>
<reference evidence="12 13" key="1">
    <citation type="journal article" date="2012" name="J. Proteome Res.">
        <title>Application of Spiroplasma melliferum proteogenomic profiling for the discovery of virulence factors and pathogenicity mechanisms in host-associated spiroplasmas.</title>
        <authorList>
            <person name="Alexeev D."/>
            <person name="Kostrjukova E."/>
            <person name="Aliper A."/>
            <person name="Popenko A."/>
            <person name="Bazaleev N."/>
            <person name="Tyakht A."/>
            <person name="Selezneva O."/>
            <person name="Akopian T."/>
            <person name="Prichodko E."/>
            <person name="Kondratov I."/>
            <person name="Chukin M."/>
            <person name="Demina I."/>
            <person name="Galyamina M."/>
            <person name="Kamashev D."/>
            <person name="Vanyushkina A."/>
            <person name="Ladygina V."/>
            <person name="Levitskii S."/>
            <person name="Lazarev V."/>
            <person name="Govorun V."/>
        </authorList>
    </citation>
    <scope>NUCLEOTIDE SEQUENCE [LARGE SCALE GENOMIC DNA]</scope>
    <source>
        <strain evidence="12 13">KC3</strain>
    </source>
</reference>
<dbReference type="PANTHER" id="PTHR43520:SF8">
    <property type="entry name" value="P-TYPE CU(+) TRANSPORTER"/>
    <property type="match status" value="1"/>
</dbReference>
<evidence type="ECO:0000256" key="5">
    <source>
        <dbReference type="ARBA" id="ARBA00022741"/>
    </source>
</evidence>
<keyword evidence="5 10" id="KW-0547">Nucleotide-binding</keyword>
<comment type="caution">
    <text evidence="12">The sequence shown here is derived from an EMBL/GenBank/DDBJ whole genome shotgun (WGS) entry which is preliminary data.</text>
</comment>
<dbReference type="Pfam" id="PF00702">
    <property type="entry name" value="Hydrolase"/>
    <property type="match status" value="1"/>
</dbReference>
<feature type="transmembrane region" description="Helical" evidence="10">
    <location>
        <begin position="20"/>
        <end position="39"/>
    </location>
</feature>
<evidence type="ECO:0000256" key="9">
    <source>
        <dbReference type="ARBA" id="ARBA00023136"/>
    </source>
</evidence>
<evidence type="ECO:0000256" key="7">
    <source>
        <dbReference type="ARBA" id="ARBA00022967"/>
    </source>
</evidence>
<feature type="transmembrane region" description="Helical" evidence="10">
    <location>
        <begin position="75"/>
        <end position="97"/>
    </location>
</feature>
<keyword evidence="3 10" id="KW-0812">Transmembrane</keyword>
<dbReference type="NCBIfam" id="TIGR01511">
    <property type="entry name" value="ATPase-IB1_Cu"/>
    <property type="match status" value="1"/>
</dbReference>
<dbReference type="SUPFAM" id="SSF81665">
    <property type="entry name" value="Calcium ATPase, transmembrane domain M"/>
    <property type="match status" value="1"/>
</dbReference>
<evidence type="ECO:0000256" key="2">
    <source>
        <dbReference type="ARBA" id="ARBA00006024"/>
    </source>
</evidence>
<feature type="transmembrane region" description="Helical" evidence="10">
    <location>
        <begin position="45"/>
        <end position="63"/>
    </location>
</feature>
<keyword evidence="6 10" id="KW-0067">ATP-binding</keyword>
<dbReference type="PRINTS" id="PR00119">
    <property type="entry name" value="CATATPASE"/>
</dbReference>
<dbReference type="GO" id="GO:0005524">
    <property type="term" value="F:ATP binding"/>
    <property type="evidence" value="ECO:0007669"/>
    <property type="project" value="UniProtKB-UniRule"/>
</dbReference>
<dbReference type="Pfam" id="PF00122">
    <property type="entry name" value="E1-E2_ATPase"/>
    <property type="match status" value="1"/>
</dbReference>
<dbReference type="InterPro" id="IPR023298">
    <property type="entry name" value="ATPase_P-typ_TM_dom_sf"/>
</dbReference>
<dbReference type="Gene3D" id="3.40.1110.10">
    <property type="entry name" value="Calcium-transporting ATPase, cytoplasmic domain N"/>
    <property type="match status" value="1"/>
</dbReference>
<dbReference type="NCBIfam" id="TIGR01494">
    <property type="entry name" value="ATPase_P-type"/>
    <property type="match status" value="1"/>
</dbReference>
<feature type="transmembrane region" description="Helical" evidence="10">
    <location>
        <begin position="258"/>
        <end position="280"/>
    </location>
</feature>
<dbReference type="InterPro" id="IPR023214">
    <property type="entry name" value="HAD_sf"/>
</dbReference>
<dbReference type="PROSITE" id="PS00154">
    <property type="entry name" value="ATPASE_E1_E2"/>
    <property type="match status" value="1"/>
</dbReference>
<organism evidence="12 13">
    <name type="scientific">Spiroplasma melliferum KC3</name>
    <dbReference type="NCBI Taxonomy" id="570509"/>
    <lineage>
        <taxon>Bacteria</taxon>
        <taxon>Bacillati</taxon>
        <taxon>Mycoplasmatota</taxon>
        <taxon>Mollicutes</taxon>
        <taxon>Entomoplasmatales</taxon>
        <taxon>Spiroplasmataceae</taxon>
        <taxon>Spiroplasma</taxon>
    </lineage>
</organism>
<dbReference type="InterPro" id="IPR044492">
    <property type="entry name" value="P_typ_ATPase_HD_dom"/>
</dbReference>
<dbReference type="Proteomes" id="UP000004057">
    <property type="component" value="Unassembled WGS sequence"/>
</dbReference>
<accession>A0AAI9T2L1</accession>
<dbReference type="InterPro" id="IPR036412">
    <property type="entry name" value="HAD-like_sf"/>
</dbReference>
<feature type="transmembrane region" description="Helical" evidence="10">
    <location>
        <begin position="590"/>
        <end position="611"/>
    </location>
</feature>
<feature type="domain" description="P-type ATPase A" evidence="11">
    <location>
        <begin position="141"/>
        <end position="241"/>
    </location>
</feature>
<feature type="transmembrane region" description="Helical" evidence="10">
    <location>
        <begin position="617"/>
        <end position="637"/>
    </location>
</feature>
<keyword evidence="9 10" id="KW-0472">Membrane</keyword>
<dbReference type="NCBIfam" id="TIGR01525">
    <property type="entry name" value="ATPase-IB_hvy"/>
    <property type="match status" value="1"/>
</dbReference>
<dbReference type="SFLD" id="SFLDF00027">
    <property type="entry name" value="p-type_atpase"/>
    <property type="match status" value="1"/>
</dbReference>
<dbReference type="InterPro" id="IPR023299">
    <property type="entry name" value="ATPase_P-typ_cyto_dom_N"/>
</dbReference>
<dbReference type="AlphaFoldDB" id="A0AAI9T2L1"/>
<evidence type="ECO:0000313" key="12">
    <source>
        <dbReference type="EMBL" id="KAI92269.1"/>
    </source>
</evidence>
<dbReference type="Gene3D" id="3.40.50.1000">
    <property type="entry name" value="HAD superfamily/HAD-like"/>
    <property type="match status" value="1"/>
</dbReference>
<protein>
    <submittedName>
        <fullName evidence="12">Copper-transporting ATPase</fullName>
    </submittedName>
</protein>
<feature type="transmembrane region" description="Helical" evidence="10">
    <location>
        <begin position="103"/>
        <end position="123"/>
    </location>
</feature>
<dbReference type="Gene3D" id="2.70.150.10">
    <property type="entry name" value="Calcium-transporting ATPase, cytoplasmic transduction domain A"/>
    <property type="match status" value="1"/>
</dbReference>
<dbReference type="GO" id="GO:0012505">
    <property type="term" value="C:endomembrane system"/>
    <property type="evidence" value="ECO:0007669"/>
    <property type="project" value="UniProtKB-SubCell"/>
</dbReference>
<evidence type="ECO:0000259" key="11">
    <source>
        <dbReference type="Pfam" id="PF00122"/>
    </source>
</evidence>
<keyword evidence="8 10" id="KW-1133">Transmembrane helix</keyword>
<name>A0AAI9T2L1_SPIME</name>
<dbReference type="SUPFAM" id="SSF56784">
    <property type="entry name" value="HAD-like"/>
    <property type="match status" value="1"/>
</dbReference>
<dbReference type="RefSeq" id="WP_004028646.1">
    <property type="nucleotide sequence ID" value="NZ_AGBZ02000004.1"/>
</dbReference>
<feature type="transmembrane region" description="Helical" evidence="10">
    <location>
        <begin position="292"/>
        <end position="317"/>
    </location>
</feature>
<evidence type="ECO:0000256" key="8">
    <source>
        <dbReference type="ARBA" id="ARBA00022989"/>
    </source>
</evidence>
<dbReference type="InterPro" id="IPR001757">
    <property type="entry name" value="P_typ_ATPase"/>
</dbReference>
<dbReference type="GO" id="GO:0005886">
    <property type="term" value="C:plasma membrane"/>
    <property type="evidence" value="ECO:0007669"/>
    <property type="project" value="UniProtKB-SubCell"/>
</dbReference>
<keyword evidence="4 10" id="KW-0479">Metal-binding</keyword>
<dbReference type="InterPro" id="IPR027256">
    <property type="entry name" value="P-typ_ATPase_IB"/>
</dbReference>
<dbReference type="SFLD" id="SFLDG00002">
    <property type="entry name" value="C1.7:_P-type_atpase_like"/>
    <property type="match status" value="1"/>
</dbReference>
<proteinExistence type="inferred from homology"/>
<evidence type="ECO:0000256" key="4">
    <source>
        <dbReference type="ARBA" id="ARBA00022723"/>
    </source>
</evidence>
<dbReference type="SUPFAM" id="SSF81653">
    <property type="entry name" value="Calcium ATPase, transduction domain A"/>
    <property type="match status" value="1"/>
</dbReference>
<dbReference type="InterPro" id="IPR018303">
    <property type="entry name" value="ATPase_P-typ_P_site"/>
</dbReference>
<dbReference type="EMBL" id="AGBZ02000004">
    <property type="protein sequence ID" value="KAI92269.1"/>
    <property type="molecule type" value="Genomic_DNA"/>
</dbReference>
<dbReference type="GO" id="GO:0005507">
    <property type="term" value="F:copper ion binding"/>
    <property type="evidence" value="ECO:0007669"/>
    <property type="project" value="TreeGrafter"/>
</dbReference>
<dbReference type="GO" id="GO:0016887">
    <property type="term" value="F:ATP hydrolysis activity"/>
    <property type="evidence" value="ECO:0007669"/>
    <property type="project" value="InterPro"/>
</dbReference>
<dbReference type="GO" id="GO:0055070">
    <property type="term" value="P:copper ion homeostasis"/>
    <property type="evidence" value="ECO:0007669"/>
    <property type="project" value="TreeGrafter"/>
</dbReference>
<dbReference type="SFLD" id="SFLDS00003">
    <property type="entry name" value="Haloacid_Dehalogenase"/>
    <property type="match status" value="1"/>
</dbReference>
<evidence type="ECO:0000313" key="13">
    <source>
        <dbReference type="Proteomes" id="UP000004057"/>
    </source>
</evidence>
<keyword evidence="7" id="KW-1278">Translocase</keyword>
<evidence type="ECO:0000256" key="10">
    <source>
        <dbReference type="RuleBase" id="RU362081"/>
    </source>
</evidence>
<sequence length="645" mass="71806">MKKQQKAKLTKRQIRDLYELIIAIILDIPLLLGMIPGLGLLHNEWLQLTLASIILFYCGRRYYINMFNEIFRWHLLGMNTLIGLGTLISYGYSIYLIAERSHYMLLFETAGTIITIMLLGNLINTRVQRKVTMGIESVISLQVEHANRIGKDQIIDVINTKDVQVNDLLLIKKGEKIPVDGIVTKGIAYLNEAMLTGESNIIEKQIGDEVIGGTVNMGEPFYCQAKKVGADTFLANILQKVDEIQSQKPRIQRIADQIAKWFTPFILIIAIITFLCQYFVFHPYDIAKAIDIAITVIVISCPCALGLATPLAVAVGFGKALKEGVIFNTTDAFEKITKIDAIAFDKTGTITNGQLTVHDLLGDEENIKYIYNLEKLSAHPIARSIHHYFANCQDEIIFEKFQEQPGLGVSGIYQHQMYQLLSYQTAVAKGFQNEMELAVQKITVVNPILIALVINKTITNVIILTDTIRFDAELAIAKFTKKHIVTHMISGDNEQTTKAIANEVGITSYYANVSPLTKATIVAEIQAAGNVIAYVGDGINDLVALKQADFAIAMGQGSEVAIQNSDITIIKPSIFNIYKVFVLTKLTRSLIWWNFFWAFSYNLISIPLAILGIIPPLIGAIVMGASQLLVLLNSLVFNNIKVKFK</sequence>
<dbReference type="InterPro" id="IPR008250">
    <property type="entry name" value="ATPase_P-typ_transduc_dom_A_sf"/>
</dbReference>
<comment type="subcellular location">
    <subcellularLocation>
        <location evidence="10">Cell membrane</location>
    </subcellularLocation>
    <subcellularLocation>
        <location evidence="1">Endomembrane system</location>
        <topology evidence="1">Multi-pass membrane protein</topology>
    </subcellularLocation>
</comment>
<keyword evidence="10" id="KW-1003">Cell membrane</keyword>